<gene>
    <name evidence="9" type="ORF">PNOK_0365600</name>
</gene>
<dbReference type="SMART" id="SM00845">
    <property type="entry name" value="GatB_Yqey"/>
    <property type="match status" value="1"/>
</dbReference>
<dbReference type="NCBIfam" id="NF004012">
    <property type="entry name" value="PRK05477.1-2"/>
    <property type="match status" value="1"/>
</dbReference>
<dbReference type="InParanoid" id="A0A286UNA5"/>
<dbReference type="GO" id="GO:0016740">
    <property type="term" value="F:transferase activity"/>
    <property type="evidence" value="ECO:0007669"/>
    <property type="project" value="UniProtKB-KW"/>
</dbReference>
<protein>
    <recommendedName>
        <fullName evidence="7">Glutamyl-tRNA(Gln) amidotransferase subunit B, mitochondrial</fullName>
        <shortName evidence="7">Glu-AdT subunit B</shortName>
        <ecNumber evidence="7">6.3.5.-</ecNumber>
    </recommendedName>
</protein>
<dbReference type="GO" id="GO:0030956">
    <property type="term" value="C:glutamyl-tRNA(Gln) amidotransferase complex"/>
    <property type="evidence" value="ECO:0007669"/>
    <property type="project" value="UniProtKB-UniRule"/>
</dbReference>
<dbReference type="HAMAP" id="MF_00121">
    <property type="entry name" value="GatB"/>
    <property type="match status" value="1"/>
</dbReference>
<dbReference type="SUPFAM" id="SSF55931">
    <property type="entry name" value="Glutamine synthetase/guanido kinase"/>
    <property type="match status" value="1"/>
</dbReference>
<sequence length="522" mass="58994">MLKSCFKPFLYNKPYLRHLNTTHTPAKQDKRWPGWEVVIGLEVHTQIKSRAKLFSDSWTSGYDEPPNSHVNAFDASYPGVLPKLNSTCVDMAIRTAIALNADIQLRSSFDRKHYFYSDLPSGYQITQQYAPIARNGHLKLQNHGTSVNIKQIQLEQDTAKSTFDPQTQQTFIDLNRSGTALMEIVSEPDMSSPEQAGEYVKSLQELLRAIGVSDGNMEQGSLRCDVNVSVNRIGEPKGTRCEIKNLNSIRFMTTAIISEALRHISLLEVGKSIAQETRGFDEHSAETYCLRSKEDAPDYRYMPDPNLPPLLINEQYINSIKESMPELPSETRSRLLAMGLSARDADFLMTIDSGRDIDFDGNVKYGYISFFEDVARHRDPKVAFNWVTHDLYGLLLSRKETFKDRAVTATHLRYLIDLVESKKITGASGKVILKRMQEQPSAKLPSTLAEELNLLALDENVDDTVNKLCIEAIDRLPEESEAVRKGNIRVLNKLVGYIMKSSKGRVDAQIIQTRLKEILTTK</sequence>
<proteinExistence type="inferred from homology"/>
<dbReference type="AlphaFoldDB" id="A0A286UNA5"/>
<evidence type="ECO:0000259" key="8">
    <source>
        <dbReference type="SMART" id="SM00845"/>
    </source>
</evidence>
<dbReference type="GO" id="GO:0005739">
    <property type="term" value="C:mitochondrion"/>
    <property type="evidence" value="ECO:0007669"/>
    <property type="project" value="UniProtKB-SubCell"/>
</dbReference>
<dbReference type="EMBL" id="NBII01000003">
    <property type="protein sequence ID" value="PAV21029.1"/>
    <property type="molecule type" value="Genomic_DNA"/>
</dbReference>
<dbReference type="SUPFAM" id="SSF89095">
    <property type="entry name" value="GatB/YqeY motif"/>
    <property type="match status" value="1"/>
</dbReference>
<dbReference type="InterPro" id="IPR018027">
    <property type="entry name" value="Asn/Gln_amidotransferase"/>
</dbReference>
<reference evidence="9 10" key="1">
    <citation type="journal article" date="2017" name="Mol. Ecol.">
        <title>Comparative and population genomic landscape of Phellinus noxius: A hypervariable fungus causing root rot in trees.</title>
        <authorList>
            <person name="Chung C.L."/>
            <person name="Lee T.J."/>
            <person name="Akiba M."/>
            <person name="Lee H.H."/>
            <person name="Kuo T.H."/>
            <person name="Liu D."/>
            <person name="Ke H.M."/>
            <person name="Yokoi T."/>
            <person name="Roa M.B."/>
            <person name="Lu M.J."/>
            <person name="Chang Y.Y."/>
            <person name="Ann P.J."/>
            <person name="Tsai J.N."/>
            <person name="Chen C.Y."/>
            <person name="Tzean S.S."/>
            <person name="Ota Y."/>
            <person name="Hattori T."/>
            <person name="Sahashi N."/>
            <person name="Liou R.F."/>
            <person name="Kikuchi T."/>
            <person name="Tsai I.J."/>
        </authorList>
    </citation>
    <scope>NUCLEOTIDE SEQUENCE [LARGE SCALE GENOMIC DNA]</scope>
    <source>
        <strain evidence="9 10">FFPRI411160</strain>
    </source>
</reference>
<keyword evidence="4 7" id="KW-0067">ATP-binding</keyword>
<dbReference type="GO" id="GO:0005524">
    <property type="term" value="F:ATP binding"/>
    <property type="evidence" value="ECO:0007669"/>
    <property type="project" value="UniProtKB-KW"/>
</dbReference>
<evidence type="ECO:0000256" key="2">
    <source>
        <dbReference type="ARBA" id="ARBA00022598"/>
    </source>
</evidence>
<comment type="function">
    <text evidence="7">Allows the formation of correctly charged Gln-tRNA(Gln) through the transamidation of misacylated Glu-tRNA(Gln) in the mitochondria. The reaction takes place in the presence of glutamine and ATP through an activated gamma-phospho-Glu-tRNA(Gln).</text>
</comment>
<dbReference type="InterPro" id="IPR004413">
    <property type="entry name" value="GatB"/>
</dbReference>
<dbReference type="Gene3D" id="1.10.10.410">
    <property type="match status" value="1"/>
</dbReference>
<dbReference type="STRING" id="2282107.A0A286UNA5"/>
<dbReference type="PANTHER" id="PTHR11659">
    <property type="entry name" value="GLUTAMYL-TRNA GLN AMIDOTRANSFERASE SUBUNIT B MITOCHONDRIAL AND PROKARYOTIC PET112-RELATED"/>
    <property type="match status" value="1"/>
</dbReference>
<dbReference type="Pfam" id="PF02637">
    <property type="entry name" value="GatB_Yqey"/>
    <property type="match status" value="1"/>
</dbReference>
<accession>A0A286UNA5</accession>
<dbReference type="PANTHER" id="PTHR11659:SF0">
    <property type="entry name" value="GLUTAMYL-TRNA(GLN) AMIDOTRANSFERASE SUBUNIT B, MITOCHONDRIAL"/>
    <property type="match status" value="1"/>
</dbReference>
<keyword evidence="3 7" id="KW-0547">Nucleotide-binding</keyword>
<keyword evidence="5 7" id="KW-0648">Protein biosynthesis</keyword>
<keyword evidence="10" id="KW-1185">Reference proteome</keyword>
<evidence type="ECO:0000256" key="1">
    <source>
        <dbReference type="ARBA" id="ARBA00005306"/>
    </source>
</evidence>
<dbReference type="InterPro" id="IPR014746">
    <property type="entry name" value="Gln_synth/guanido_kin_cat_dom"/>
</dbReference>
<evidence type="ECO:0000256" key="7">
    <source>
        <dbReference type="HAMAP-Rule" id="MF_03147"/>
    </source>
</evidence>
<comment type="similarity">
    <text evidence="1 7">Belongs to the GatB/GatE family. GatB subfamily.</text>
</comment>
<dbReference type="InterPro" id="IPR003789">
    <property type="entry name" value="Asn/Gln_tRNA_amidoTrase-B-like"/>
</dbReference>
<evidence type="ECO:0000256" key="6">
    <source>
        <dbReference type="ARBA" id="ARBA00047913"/>
    </source>
</evidence>
<organism evidence="9 10">
    <name type="scientific">Pyrrhoderma noxium</name>
    <dbReference type="NCBI Taxonomy" id="2282107"/>
    <lineage>
        <taxon>Eukaryota</taxon>
        <taxon>Fungi</taxon>
        <taxon>Dikarya</taxon>
        <taxon>Basidiomycota</taxon>
        <taxon>Agaricomycotina</taxon>
        <taxon>Agaricomycetes</taxon>
        <taxon>Hymenochaetales</taxon>
        <taxon>Hymenochaetaceae</taxon>
        <taxon>Pyrrhoderma</taxon>
    </lineage>
</organism>
<evidence type="ECO:0000313" key="10">
    <source>
        <dbReference type="Proteomes" id="UP000217199"/>
    </source>
</evidence>
<dbReference type="InterPro" id="IPR023168">
    <property type="entry name" value="GatB_Yqey_C_2"/>
</dbReference>
<dbReference type="FunCoup" id="A0A286UNA5">
    <property type="interactions" value="275"/>
</dbReference>
<evidence type="ECO:0000256" key="4">
    <source>
        <dbReference type="ARBA" id="ARBA00022840"/>
    </source>
</evidence>
<dbReference type="EC" id="6.3.5.-" evidence="7"/>
<evidence type="ECO:0000313" key="9">
    <source>
        <dbReference type="EMBL" id="PAV21029.1"/>
    </source>
</evidence>
<comment type="subunit">
    <text evidence="7">Subunit of the heterotrimeric GatCAB amidotransferase (AdT) complex, composed of A, B and C subunits.</text>
</comment>
<dbReference type="InterPro" id="IPR017959">
    <property type="entry name" value="Asn/Gln-tRNA_amidoTrfase_suB/E"/>
</dbReference>
<keyword evidence="7" id="KW-0496">Mitochondrion</keyword>
<dbReference type="OrthoDB" id="1722066at2759"/>
<feature type="domain" description="Asn/Gln amidotransferase" evidence="8">
    <location>
        <begin position="369"/>
        <end position="519"/>
    </location>
</feature>
<dbReference type="InterPro" id="IPR017958">
    <property type="entry name" value="Gln-tRNA_amidoTrfase_suB_CS"/>
</dbReference>
<dbReference type="NCBIfam" id="TIGR00133">
    <property type="entry name" value="gatB"/>
    <property type="match status" value="1"/>
</dbReference>
<dbReference type="Pfam" id="PF02934">
    <property type="entry name" value="GatB_N"/>
    <property type="match status" value="1"/>
</dbReference>
<name>A0A286UNA5_9AGAM</name>
<dbReference type="PROSITE" id="PS01234">
    <property type="entry name" value="GATB"/>
    <property type="match status" value="1"/>
</dbReference>
<evidence type="ECO:0000256" key="5">
    <source>
        <dbReference type="ARBA" id="ARBA00022917"/>
    </source>
</evidence>
<dbReference type="GO" id="GO:0032543">
    <property type="term" value="P:mitochondrial translation"/>
    <property type="evidence" value="ECO:0007669"/>
    <property type="project" value="UniProtKB-UniRule"/>
</dbReference>
<dbReference type="GO" id="GO:0050567">
    <property type="term" value="F:glutaminyl-tRNA synthase (glutamine-hydrolyzing) activity"/>
    <property type="evidence" value="ECO:0007669"/>
    <property type="project" value="UniProtKB-UniRule"/>
</dbReference>
<dbReference type="GO" id="GO:0070681">
    <property type="term" value="P:glutaminyl-tRNAGln biosynthesis via transamidation"/>
    <property type="evidence" value="ECO:0007669"/>
    <property type="project" value="UniProtKB-UniRule"/>
</dbReference>
<keyword evidence="2 7" id="KW-0436">Ligase</keyword>
<comment type="catalytic activity">
    <reaction evidence="6 7">
        <text>L-glutamyl-tRNA(Gln) + L-glutamine + ATP + H2O = L-glutaminyl-tRNA(Gln) + L-glutamate + ADP + phosphate + H(+)</text>
        <dbReference type="Rhea" id="RHEA:17521"/>
        <dbReference type="Rhea" id="RHEA-COMP:9681"/>
        <dbReference type="Rhea" id="RHEA-COMP:9684"/>
        <dbReference type="ChEBI" id="CHEBI:15377"/>
        <dbReference type="ChEBI" id="CHEBI:15378"/>
        <dbReference type="ChEBI" id="CHEBI:29985"/>
        <dbReference type="ChEBI" id="CHEBI:30616"/>
        <dbReference type="ChEBI" id="CHEBI:43474"/>
        <dbReference type="ChEBI" id="CHEBI:58359"/>
        <dbReference type="ChEBI" id="CHEBI:78520"/>
        <dbReference type="ChEBI" id="CHEBI:78521"/>
        <dbReference type="ChEBI" id="CHEBI:456216"/>
    </reaction>
</comment>
<comment type="caution">
    <text evidence="9">The sequence shown here is derived from an EMBL/GenBank/DDBJ whole genome shotgun (WGS) entry which is preliminary data.</text>
</comment>
<dbReference type="NCBIfam" id="NF004014">
    <property type="entry name" value="PRK05477.1-4"/>
    <property type="match status" value="1"/>
</dbReference>
<dbReference type="InterPro" id="IPR006075">
    <property type="entry name" value="Asn/Gln-tRNA_Trfase_suB/E_cat"/>
</dbReference>
<evidence type="ECO:0000256" key="3">
    <source>
        <dbReference type="ARBA" id="ARBA00022741"/>
    </source>
</evidence>
<dbReference type="Proteomes" id="UP000217199">
    <property type="component" value="Unassembled WGS sequence"/>
</dbReference>
<comment type="subcellular location">
    <subcellularLocation>
        <location evidence="7">Mitochondrion</location>
    </subcellularLocation>
</comment>